<evidence type="ECO:0000313" key="2">
    <source>
        <dbReference type="EMBL" id="OCX76418.1"/>
    </source>
</evidence>
<dbReference type="STRING" id="930.GCA_002079865_03843"/>
<dbReference type="Pfam" id="PF03843">
    <property type="entry name" value="Slp"/>
    <property type="match status" value="1"/>
</dbReference>
<dbReference type="AlphaFoldDB" id="A0A1C2I295"/>
<dbReference type="PROSITE" id="PS51257">
    <property type="entry name" value="PROKAR_LIPOPROTEIN"/>
    <property type="match status" value="1"/>
</dbReference>
<sequence length="181" mass="20222">MTKQRLAFWTTLISAACLSGCATVTPVSGTFPNITPVAAQSGNFNGHQVRWGGKIIETRPETQQTCFTVLGEPLRNDGRPRSEEGEAHIGRFVACAPGFYDPMLYRPDREVTFIGMITGTEHHDVGQFSYTYPKLAANTVYLWPIEPPRAQVEQQVFVGTGFGFFPGWYGPGWGYWPRGRW</sequence>
<evidence type="ECO:0000313" key="3">
    <source>
        <dbReference type="Proteomes" id="UP000094893"/>
    </source>
</evidence>
<dbReference type="PANTHER" id="PTHR37530">
    <property type="entry name" value="OUTER MEMBRANE PROTEIN SLP"/>
    <property type="match status" value="1"/>
</dbReference>
<dbReference type="PANTHER" id="PTHR37530:SF1">
    <property type="entry name" value="OUTER MEMBRANE PROTEIN SLP"/>
    <property type="match status" value="1"/>
</dbReference>
<proteinExistence type="predicted"/>
<dbReference type="InterPro" id="IPR004658">
    <property type="entry name" value="OMP_Slp"/>
</dbReference>
<organism evidence="2 3">
    <name type="scientific">Acidithiobacillus thiooxidans</name>
    <name type="common">Thiobacillus thiooxidans</name>
    <dbReference type="NCBI Taxonomy" id="930"/>
    <lineage>
        <taxon>Bacteria</taxon>
        <taxon>Pseudomonadati</taxon>
        <taxon>Pseudomonadota</taxon>
        <taxon>Acidithiobacillia</taxon>
        <taxon>Acidithiobacillales</taxon>
        <taxon>Acidithiobacillaceae</taxon>
        <taxon>Acidithiobacillus</taxon>
    </lineage>
</organism>
<dbReference type="eggNOG" id="COG3065">
    <property type="taxonomic scope" value="Bacteria"/>
</dbReference>
<feature type="signal peptide" evidence="1">
    <location>
        <begin position="1"/>
        <end position="24"/>
    </location>
</feature>
<accession>A0A1C2I295</accession>
<reference evidence="2 3" key="1">
    <citation type="journal article" date="2016" name="Int. J. Mol. Sci.">
        <title>Comparative genomics of the extreme acidophile Acidithiobacillus thiooxidans reveals intraspecific divergence and niche adaptation.</title>
        <authorList>
            <person name="Zhang X."/>
            <person name="Feng X."/>
            <person name="Tao J."/>
            <person name="Ma L."/>
            <person name="Xiao Y."/>
            <person name="Liang Y."/>
            <person name="Liu X."/>
            <person name="Yin H."/>
        </authorList>
    </citation>
    <scope>NUCLEOTIDE SEQUENCE [LARGE SCALE GENOMIC DNA]</scope>
    <source>
        <strain evidence="2 3">A02</strain>
    </source>
</reference>
<dbReference type="GO" id="GO:0019867">
    <property type="term" value="C:outer membrane"/>
    <property type="evidence" value="ECO:0007669"/>
    <property type="project" value="InterPro"/>
</dbReference>
<comment type="caution">
    <text evidence="2">The sequence shown here is derived from an EMBL/GenBank/DDBJ whole genome shotgun (WGS) entry which is preliminary data.</text>
</comment>
<keyword evidence="1" id="KW-0732">Signal</keyword>
<gene>
    <name evidence="2" type="ORF">A6P07_02380</name>
</gene>
<dbReference type="PIRSF" id="PIRSF004982">
    <property type="entry name" value="SlP"/>
    <property type="match status" value="1"/>
</dbReference>
<dbReference type="EMBL" id="LWSA01000026">
    <property type="protein sequence ID" value="OCX76418.1"/>
    <property type="molecule type" value="Genomic_DNA"/>
</dbReference>
<evidence type="ECO:0000256" key="1">
    <source>
        <dbReference type="SAM" id="SignalP"/>
    </source>
</evidence>
<feature type="chain" id="PRO_5009837999" evidence="1">
    <location>
        <begin position="25"/>
        <end position="181"/>
    </location>
</feature>
<protein>
    <submittedName>
        <fullName evidence="2">Uncharacterized protein</fullName>
    </submittedName>
</protein>
<dbReference type="Proteomes" id="UP000094893">
    <property type="component" value="Unassembled WGS sequence"/>
</dbReference>
<dbReference type="RefSeq" id="WP_024893069.1">
    <property type="nucleotide sequence ID" value="NZ_DAIAWO010000075.1"/>
</dbReference>
<dbReference type="GeneID" id="60697735"/>
<name>A0A1C2I295_ACITH</name>